<dbReference type="Gene3D" id="3.90.550.50">
    <property type="match status" value="1"/>
</dbReference>
<protein>
    <recommendedName>
        <fullName evidence="11">Hexosyltransferase</fullName>
        <ecNumber evidence="11">2.4.1.-</ecNumber>
    </recommendedName>
</protein>
<dbReference type="Pfam" id="PF01762">
    <property type="entry name" value="Galactosyl_T"/>
    <property type="match status" value="1"/>
</dbReference>
<evidence type="ECO:0000256" key="4">
    <source>
        <dbReference type="ARBA" id="ARBA00022679"/>
    </source>
</evidence>
<organism evidence="12">
    <name type="scientific">Fopius arisanus</name>
    <dbReference type="NCBI Taxonomy" id="64838"/>
    <lineage>
        <taxon>Eukaryota</taxon>
        <taxon>Metazoa</taxon>
        <taxon>Ecdysozoa</taxon>
        <taxon>Arthropoda</taxon>
        <taxon>Hexapoda</taxon>
        <taxon>Insecta</taxon>
        <taxon>Pterygota</taxon>
        <taxon>Neoptera</taxon>
        <taxon>Endopterygota</taxon>
        <taxon>Hymenoptera</taxon>
        <taxon>Apocrita</taxon>
        <taxon>Ichneumonoidea</taxon>
        <taxon>Braconidae</taxon>
        <taxon>Opiinae</taxon>
        <taxon>Fopius</taxon>
    </lineage>
</organism>
<keyword evidence="7 11" id="KW-1133">Transmembrane helix</keyword>
<evidence type="ECO:0000256" key="7">
    <source>
        <dbReference type="ARBA" id="ARBA00022989"/>
    </source>
</evidence>
<evidence type="ECO:0000256" key="1">
    <source>
        <dbReference type="ARBA" id="ARBA00004323"/>
    </source>
</evidence>
<evidence type="ECO:0000256" key="6">
    <source>
        <dbReference type="ARBA" id="ARBA00022968"/>
    </source>
</evidence>
<evidence type="ECO:0000256" key="10">
    <source>
        <dbReference type="ARBA" id="ARBA00023180"/>
    </source>
</evidence>
<dbReference type="OrthoDB" id="115198at2759"/>
<dbReference type="EMBL" id="GBYB01000546">
    <property type="protein sequence ID" value="JAG70313.1"/>
    <property type="molecule type" value="Transcribed_RNA"/>
</dbReference>
<keyword evidence="3 11" id="KW-0328">Glycosyltransferase</keyword>
<evidence type="ECO:0000313" key="13">
    <source>
        <dbReference type="Proteomes" id="UP000694866"/>
    </source>
</evidence>
<comment type="similarity">
    <text evidence="2 11">Belongs to the glycosyltransferase 31 family.</text>
</comment>
<dbReference type="InterPro" id="IPR002659">
    <property type="entry name" value="Glyco_trans_31"/>
</dbReference>
<accession>A0A0C9R0Z2</accession>
<dbReference type="FunFam" id="3.90.550.50:FF:000001">
    <property type="entry name" value="Hexosyltransferase"/>
    <property type="match status" value="1"/>
</dbReference>
<evidence type="ECO:0000256" key="3">
    <source>
        <dbReference type="ARBA" id="ARBA00022676"/>
    </source>
</evidence>
<proteinExistence type="inferred from homology"/>
<keyword evidence="6 11" id="KW-0735">Signal-anchor</keyword>
<keyword evidence="4" id="KW-0808">Transferase</keyword>
<evidence type="ECO:0000256" key="2">
    <source>
        <dbReference type="ARBA" id="ARBA00008661"/>
    </source>
</evidence>
<keyword evidence="10" id="KW-0325">Glycoprotein</keyword>
<reference evidence="12" key="1">
    <citation type="submission" date="2015-01" db="EMBL/GenBank/DDBJ databases">
        <title>Transcriptome Assembly of Fopius arisanus.</title>
        <authorList>
            <person name="Geib S."/>
        </authorList>
    </citation>
    <scope>NUCLEOTIDE SEQUENCE</scope>
</reference>
<feature type="transmembrane region" description="Helical" evidence="11">
    <location>
        <begin position="12"/>
        <end position="34"/>
    </location>
</feature>
<dbReference type="GO" id="GO:0000139">
    <property type="term" value="C:Golgi membrane"/>
    <property type="evidence" value="ECO:0007669"/>
    <property type="project" value="UniProtKB-SubCell"/>
</dbReference>
<keyword evidence="13" id="KW-1185">Reference proteome</keyword>
<evidence type="ECO:0000256" key="8">
    <source>
        <dbReference type="ARBA" id="ARBA00023034"/>
    </source>
</evidence>
<reference evidence="14" key="2">
    <citation type="submission" date="2025-04" db="UniProtKB">
        <authorList>
            <consortium name="RefSeq"/>
        </authorList>
    </citation>
    <scope>IDENTIFICATION</scope>
    <source>
        <strain evidence="14">USDA-PBARC FA_bdor</strain>
        <tissue evidence="14">Whole organism</tissue>
    </source>
</reference>
<evidence type="ECO:0000313" key="14">
    <source>
        <dbReference type="RefSeq" id="XP_011309387.1"/>
    </source>
</evidence>
<name>A0A0C9R0Z2_9HYME</name>
<keyword evidence="8 11" id="KW-0333">Golgi apparatus</keyword>
<gene>
    <name evidence="12" type="primary">B3GALT5</name>
    <name evidence="14" type="synonym">LOC105270258</name>
    <name evidence="12" type="ORF">g.47319</name>
</gene>
<dbReference type="GO" id="GO:0006493">
    <property type="term" value="P:protein O-linked glycosylation"/>
    <property type="evidence" value="ECO:0007669"/>
    <property type="project" value="TreeGrafter"/>
</dbReference>
<dbReference type="RefSeq" id="XP_011309387.1">
    <property type="nucleotide sequence ID" value="XM_011311085.1"/>
</dbReference>
<dbReference type="Proteomes" id="UP000694866">
    <property type="component" value="Unplaced"/>
</dbReference>
<dbReference type="GeneID" id="105270258"/>
<dbReference type="AlphaFoldDB" id="A0A0C9R0Z2"/>
<comment type="subcellular location">
    <subcellularLocation>
        <location evidence="1 11">Golgi apparatus membrane</location>
        <topology evidence="1 11">Single-pass type II membrane protein</topology>
    </subcellularLocation>
</comment>
<keyword evidence="5 11" id="KW-0812">Transmembrane</keyword>
<keyword evidence="9 11" id="KW-0472">Membrane</keyword>
<dbReference type="EC" id="2.4.1.-" evidence="11"/>
<dbReference type="PANTHER" id="PTHR11214">
    <property type="entry name" value="BETA-1,3-N-ACETYLGLUCOSAMINYLTRANSFERASE"/>
    <property type="match status" value="1"/>
</dbReference>
<accession>A0A9R1U6U3</accession>
<sequence>MLDKRRLHGHGSSPCTLTFAVTLAVFCCLSIWMLTGAPNTLTTMPAQVTVPGYTLLVPDNVSALPQPYSLSELPSSDETTLIDITNFRFVINHDPCNRTQPLLLTLIHSAPDNYAKRQVVRETWGKHTSEMIVLFLIGVTDQYKSDVIEEDRQYGDIIQGNFLDAYRNMTYKHVMALKWATYHCPSAKYILKLDDDVFVNIPAMVDFLKRGLSPWGARRLILCDPLSTAAVKRSWRSKWRVSPQEYPGRHYPAYCAGWAVLYSPDSVFLLYREAQREPYFWIDDVHITGTVAGKVNLTHSSIHSLVLSYENMVQLLNDPDSRPEFLFGPPNLGEDHIKALHRLTVSDGSW</sequence>
<dbReference type="KEGG" id="fas:105270258"/>
<evidence type="ECO:0000256" key="9">
    <source>
        <dbReference type="ARBA" id="ARBA00023136"/>
    </source>
</evidence>
<evidence type="ECO:0000256" key="11">
    <source>
        <dbReference type="RuleBase" id="RU363063"/>
    </source>
</evidence>
<evidence type="ECO:0000313" key="12">
    <source>
        <dbReference type="EMBL" id="JAG70313.1"/>
    </source>
</evidence>
<dbReference type="PANTHER" id="PTHR11214:SF376">
    <property type="entry name" value="HEXOSYLTRANSFERASE"/>
    <property type="match status" value="1"/>
</dbReference>
<dbReference type="GO" id="GO:0016758">
    <property type="term" value="F:hexosyltransferase activity"/>
    <property type="evidence" value="ECO:0007669"/>
    <property type="project" value="InterPro"/>
</dbReference>
<evidence type="ECO:0000256" key="5">
    <source>
        <dbReference type="ARBA" id="ARBA00022692"/>
    </source>
</evidence>